<keyword evidence="2" id="KW-1003">Cell membrane</keyword>
<feature type="transmembrane region" description="Helical" evidence="6">
    <location>
        <begin position="271"/>
        <end position="294"/>
    </location>
</feature>
<evidence type="ECO:0000256" key="4">
    <source>
        <dbReference type="ARBA" id="ARBA00022989"/>
    </source>
</evidence>
<keyword evidence="10" id="KW-1185">Reference proteome</keyword>
<dbReference type="AlphaFoldDB" id="A0A1Y5TJZ3"/>
<feature type="domain" description="ComEC/Rec2-related protein" evidence="7">
    <location>
        <begin position="248"/>
        <end position="524"/>
    </location>
</feature>
<feature type="transmembrane region" description="Helical" evidence="6">
    <location>
        <begin position="47"/>
        <end position="64"/>
    </location>
</feature>
<keyword evidence="3 6" id="KW-0812">Transmembrane</keyword>
<comment type="subcellular location">
    <subcellularLocation>
        <location evidence="1">Cell membrane</location>
        <topology evidence="1">Multi-pass membrane protein</topology>
    </subcellularLocation>
</comment>
<proteinExistence type="predicted"/>
<reference evidence="9 10" key="1">
    <citation type="submission" date="2017-03" db="EMBL/GenBank/DDBJ databases">
        <authorList>
            <person name="Afonso C.L."/>
            <person name="Miller P.J."/>
            <person name="Scott M.A."/>
            <person name="Spackman E."/>
            <person name="Goraichik I."/>
            <person name="Dimitrov K.M."/>
            <person name="Suarez D.L."/>
            <person name="Swayne D.E."/>
        </authorList>
    </citation>
    <scope>NUCLEOTIDE SEQUENCE [LARGE SCALE GENOMIC DNA]</scope>
    <source>
        <strain evidence="9 10">CECT 8620</strain>
    </source>
</reference>
<organism evidence="9 10">
    <name type="scientific">Aquimixticola soesokkakensis</name>
    <dbReference type="NCBI Taxonomy" id="1519096"/>
    <lineage>
        <taxon>Bacteria</taxon>
        <taxon>Pseudomonadati</taxon>
        <taxon>Pseudomonadota</taxon>
        <taxon>Alphaproteobacteria</taxon>
        <taxon>Rhodobacterales</taxon>
        <taxon>Paracoccaceae</taxon>
        <taxon>Aquimixticola</taxon>
    </lineage>
</organism>
<evidence type="ECO:0000256" key="3">
    <source>
        <dbReference type="ARBA" id="ARBA00022692"/>
    </source>
</evidence>
<evidence type="ECO:0000256" key="6">
    <source>
        <dbReference type="SAM" id="Phobius"/>
    </source>
</evidence>
<feature type="transmembrane region" description="Helical" evidence="6">
    <location>
        <begin position="23"/>
        <end position="41"/>
    </location>
</feature>
<keyword evidence="5 6" id="KW-0472">Membrane</keyword>
<dbReference type="GO" id="GO:0005886">
    <property type="term" value="C:plasma membrane"/>
    <property type="evidence" value="ECO:0007669"/>
    <property type="project" value="UniProtKB-SubCell"/>
</dbReference>
<dbReference type="PANTHER" id="PTHR30619">
    <property type="entry name" value="DNA INTERNALIZATION/COMPETENCE PROTEIN COMEC/REC2"/>
    <property type="match status" value="1"/>
</dbReference>
<sequence length="747" mass="79763">MWRCAHLTGQAMLDGIERQRGQLFLWLPVFFALGIGAWFQLGGEPGWGSYLWVTLVALGAVWRLRGCLRAGDSRQSPVWIALLCVTCAFLNTGLRAHLVAEPVLGFRYYGAVEGRIVGIDRSASDVPRLTLDQVVLENVSPARTPTRVRVSLHGDQHWMTPEPGLRVTLTANIAPPEGPIEPGGFDFQRMAWFDGLGAVGYTRTPVLRAQSQIDPSPTLWLHRARIALSRYIRAQIDGQAGAFAAAILSGDRSGILEPTEVALRGANLSHLLAISGLHMGLLTGAVFTSLRLLLNLIPPLALRINTKKTAAAGALGVGFFYLALSGWNVATERAFVMVAVMFCAILLDRRAISLRAVAIAALIILIWRPEVLGEPGFQMSFAATTALVFIFAQLRDFGVMRHLPRLLAVPLTVILSSAIAGLATAPVAAAHFNRIADFGLLANIVAVPVMGTVIMPCAVLAALLAPLGLSWIAFGIMTPALSWILAVAGFVSGIDGAVTHVAQPPAQVLPLIALGAIFTVLWVGRARQLGVIVMMAGFVLWARAERPDVLISPDGRLVGVLGTKGRALSKPTGQGFAAQNWLENDGDGAPQTAANARPALVHKTGEVRFALNGIRFAQVSGRNAQQRAAALCAQVDVVILALEAAAPGPCLWLDSDALSRLGALSVSQDGSGVRIITAREWSGARMWNTASWQPWRAIATIHKPTAPQDGLLSGLLGGVAHAQEGRVPQILQDRPIRMDLAYLLSQP</sequence>
<feature type="transmembrane region" description="Helical" evidence="6">
    <location>
        <begin position="440"/>
        <end position="464"/>
    </location>
</feature>
<protein>
    <submittedName>
        <fullName evidence="9">ComEC family competence protein</fullName>
    </submittedName>
</protein>
<dbReference type="InterPro" id="IPR052159">
    <property type="entry name" value="Competence_DNA_uptake"/>
</dbReference>
<feature type="transmembrane region" description="Helical" evidence="6">
    <location>
        <begin position="406"/>
        <end position="428"/>
    </location>
</feature>
<gene>
    <name evidence="9" type="ORF">AQS8620_03046</name>
</gene>
<feature type="transmembrane region" description="Helical" evidence="6">
    <location>
        <begin position="375"/>
        <end position="394"/>
    </location>
</feature>
<dbReference type="EMBL" id="FWFS01000012">
    <property type="protein sequence ID" value="SLN65734.1"/>
    <property type="molecule type" value="Genomic_DNA"/>
</dbReference>
<name>A0A1Y5TJZ3_9RHOB</name>
<evidence type="ECO:0000256" key="1">
    <source>
        <dbReference type="ARBA" id="ARBA00004651"/>
    </source>
</evidence>
<feature type="transmembrane region" description="Helical" evidence="6">
    <location>
        <begin position="352"/>
        <end position="369"/>
    </location>
</feature>
<evidence type="ECO:0000259" key="7">
    <source>
        <dbReference type="Pfam" id="PF03772"/>
    </source>
</evidence>
<evidence type="ECO:0000313" key="9">
    <source>
        <dbReference type="EMBL" id="SLN65734.1"/>
    </source>
</evidence>
<accession>A0A1Y5TJZ3</accession>
<evidence type="ECO:0000256" key="2">
    <source>
        <dbReference type="ARBA" id="ARBA00022475"/>
    </source>
</evidence>
<dbReference type="InterPro" id="IPR004477">
    <property type="entry name" value="ComEC_N"/>
</dbReference>
<feature type="transmembrane region" description="Helical" evidence="6">
    <location>
        <begin position="471"/>
        <end position="494"/>
    </location>
</feature>
<evidence type="ECO:0000259" key="8">
    <source>
        <dbReference type="Pfam" id="PF13567"/>
    </source>
</evidence>
<feature type="transmembrane region" description="Helical" evidence="6">
    <location>
        <begin position="506"/>
        <end position="524"/>
    </location>
</feature>
<keyword evidence="4 6" id="KW-1133">Transmembrane helix</keyword>
<evidence type="ECO:0000313" key="10">
    <source>
        <dbReference type="Proteomes" id="UP000193862"/>
    </source>
</evidence>
<dbReference type="PANTHER" id="PTHR30619:SF1">
    <property type="entry name" value="RECOMBINATION PROTEIN 2"/>
    <property type="match status" value="1"/>
</dbReference>
<dbReference type="Pfam" id="PF13567">
    <property type="entry name" value="DUF4131"/>
    <property type="match status" value="1"/>
</dbReference>
<feature type="domain" description="DUF4131" evidence="8">
    <location>
        <begin position="50"/>
        <end position="205"/>
    </location>
</feature>
<evidence type="ECO:0000256" key="5">
    <source>
        <dbReference type="ARBA" id="ARBA00023136"/>
    </source>
</evidence>
<dbReference type="InterPro" id="IPR025405">
    <property type="entry name" value="DUF4131"/>
</dbReference>
<dbReference type="Proteomes" id="UP000193862">
    <property type="component" value="Unassembled WGS sequence"/>
</dbReference>
<dbReference type="Pfam" id="PF03772">
    <property type="entry name" value="Competence"/>
    <property type="match status" value="1"/>
</dbReference>
<dbReference type="NCBIfam" id="TIGR00360">
    <property type="entry name" value="ComEC_N-term"/>
    <property type="match status" value="1"/>
</dbReference>
<feature type="transmembrane region" description="Helical" evidence="6">
    <location>
        <begin position="306"/>
        <end position="324"/>
    </location>
</feature>